<keyword evidence="4 7" id="KW-0812">Transmembrane</keyword>
<keyword evidence="6 7" id="KW-0472">Membrane</keyword>
<dbReference type="EMBL" id="JAROCA020000001">
    <property type="protein sequence ID" value="MDY0405663.1"/>
    <property type="molecule type" value="Genomic_DNA"/>
</dbReference>
<dbReference type="RefSeq" id="WP_306065118.1">
    <property type="nucleotide sequence ID" value="NZ_JAROCA020000001.1"/>
</dbReference>
<feature type="transmembrane region" description="Helical" evidence="7">
    <location>
        <begin position="87"/>
        <end position="109"/>
    </location>
</feature>
<keyword evidence="9" id="KW-0378">Hydrolase</keyword>
<evidence type="ECO:0000256" key="7">
    <source>
        <dbReference type="SAM" id="Phobius"/>
    </source>
</evidence>
<dbReference type="GO" id="GO:0006508">
    <property type="term" value="P:proteolysis"/>
    <property type="evidence" value="ECO:0007669"/>
    <property type="project" value="UniProtKB-KW"/>
</dbReference>
<reference evidence="9 10" key="1">
    <citation type="submission" date="2023-10" db="EMBL/GenBank/DDBJ databases">
        <title>179-bfca-hs.</title>
        <authorList>
            <person name="Miliotis G."/>
            <person name="Sengupta P."/>
            <person name="Hameed A."/>
            <person name="Chuvochina M."/>
            <person name="Mcdonagh F."/>
            <person name="Simpson A.C."/>
            <person name="Singh N.K."/>
            <person name="Rekha P.D."/>
            <person name="Raman K."/>
            <person name="Hugenholtz P."/>
            <person name="Venkateswaran K."/>
        </authorList>
    </citation>
    <scope>NUCLEOTIDE SEQUENCE [LARGE SCALE GENOMIC DNA]</scope>
    <source>
        <strain evidence="9 10">179-BFC-A-HS</strain>
    </source>
</reference>
<keyword evidence="10" id="KW-1185">Reference proteome</keyword>
<evidence type="ECO:0000259" key="8">
    <source>
        <dbReference type="Pfam" id="PF02163"/>
    </source>
</evidence>
<proteinExistence type="inferred from homology"/>
<evidence type="ECO:0000256" key="2">
    <source>
        <dbReference type="ARBA" id="ARBA00004141"/>
    </source>
</evidence>
<gene>
    <name evidence="9" type="ORF">P5G51_009885</name>
</gene>
<evidence type="ECO:0000313" key="9">
    <source>
        <dbReference type="EMBL" id="MDY0405663.1"/>
    </source>
</evidence>
<feature type="transmembrane region" description="Helical" evidence="7">
    <location>
        <begin position="115"/>
        <end position="133"/>
    </location>
</feature>
<sequence>MYDLIKYLIDIAYLVLLVGPVSIFLHECGHMLGAVMEKAYPIIMHIGRGKKRFHLHIKHLDLFIYSWYFLGGMTDMTRTIPYSTKKMIFTTLSGPLCSLIIAVFFLLLFEFTLSRYALLWGLFNGWLGLSNLIPYKLGKKCSDGYIIWQAAVANRK</sequence>
<keyword evidence="5 7" id="KW-1133">Transmembrane helix</keyword>
<evidence type="ECO:0000256" key="5">
    <source>
        <dbReference type="ARBA" id="ARBA00022989"/>
    </source>
</evidence>
<evidence type="ECO:0000256" key="3">
    <source>
        <dbReference type="ARBA" id="ARBA00007931"/>
    </source>
</evidence>
<dbReference type="Pfam" id="PF02163">
    <property type="entry name" value="Peptidase_M50"/>
    <property type="match status" value="1"/>
</dbReference>
<evidence type="ECO:0000256" key="4">
    <source>
        <dbReference type="ARBA" id="ARBA00022692"/>
    </source>
</evidence>
<evidence type="ECO:0000313" key="10">
    <source>
        <dbReference type="Proteomes" id="UP001228376"/>
    </source>
</evidence>
<organism evidence="9 10">
    <name type="scientific">Tigheibacillus jepli</name>
    <dbReference type="NCBI Taxonomy" id="3035914"/>
    <lineage>
        <taxon>Bacteria</taxon>
        <taxon>Bacillati</taxon>
        <taxon>Bacillota</taxon>
        <taxon>Bacilli</taxon>
        <taxon>Bacillales</taxon>
        <taxon>Bacillaceae</taxon>
        <taxon>Tigheibacillus</taxon>
    </lineage>
</organism>
<evidence type="ECO:0000256" key="6">
    <source>
        <dbReference type="ARBA" id="ARBA00023136"/>
    </source>
</evidence>
<dbReference type="InterPro" id="IPR008915">
    <property type="entry name" value="Peptidase_M50"/>
</dbReference>
<comment type="similarity">
    <text evidence="3">Belongs to the peptidase M50B family.</text>
</comment>
<evidence type="ECO:0000256" key="1">
    <source>
        <dbReference type="ARBA" id="ARBA00001947"/>
    </source>
</evidence>
<feature type="domain" description="Peptidase M50" evidence="8">
    <location>
        <begin position="21"/>
        <end position="109"/>
    </location>
</feature>
<dbReference type="GO" id="GO:0008233">
    <property type="term" value="F:peptidase activity"/>
    <property type="evidence" value="ECO:0007669"/>
    <property type="project" value="UniProtKB-KW"/>
</dbReference>
<comment type="cofactor">
    <cofactor evidence="1">
        <name>Zn(2+)</name>
        <dbReference type="ChEBI" id="CHEBI:29105"/>
    </cofactor>
</comment>
<dbReference type="Proteomes" id="UP001228376">
    <property type="component" value="Unassembled WGS sequence"/>
</dbReference>
<comment type="caution">
    <text evidence="9">The sequence shown here is derived from an EMBL/GenBank/DDBJ whole genome shotgun (WGS) entry which is preliminary data.</text>
</comment>
<feature type="transmembrane region" description="Helical" evidence="7">
    <location>
        <begin position="7"/>
        <end position="26"/>
    </location>
</feature>
<protein>
    <submittedName>
        <fullName evidence="9">Site-2 protease family protein</fullName>
    </submittedName>
</protein>
<accession>A0ABU5CH67</accession>
<keyword evidence="9" id="KW-0645">Protease</keyword>
<name>A0ABU5CH67_9BACI</name>
<comment type="subcellular location">
    <subcellularLocation>
        <location evidence="2">Membrane</location>
        <topology evidence="2">Multi-pass membrane protein</topology>
    </subcellularLocation>
</comment>